<dbReference type="EMBL" id="CAADEZ010000259">
    <property type="protein sequence ID" value="VFJ60252.1"/>
    <property type="molecule type" value="Genomic_DNA"/>
</dbReference>
<organism evidence="1">
    <name type="scientific">Candidatus Kentrum sp. FM</name>
    <dbReference type="NCBI Taxonomy" id="2126340"/>
    <lineage>
        <taxon>Bacteria</taxon>
        <taxon>Pseudomonadati</taxon>
        <taxon>Pseudomonadota</taxon>
        <taxon>Gammaproteobacteria</taxon>
        <taxon>Candidatus Kentrum</taxon>
    </lineage>
</organism>
<evidence type="ECO:0000313" key="2">
    <source>
        <dbReference type="EMBL" id="VFJ60252.1"/>
    </source>
</evidence>
<dbReference type="AlphaFoldDB" id="A0A450SZQ9"/>
<accession>A0A450SZQ9</accession>
<evidence type="ECO:0000313" key="3">
    <source>
        <dbReference type="EMBL" id="VFK12469.1"/>
    </source>
</evidence>
<name>A0A450SZQ9_9GAMM</name>
<gene>
    <name evidence="2" type="ORF">BECKFM1743A_GA0114220_102594</name>
    <name evidence="3" type="ORF">BECKFM1743B_GA0114221_102444</name>
    <name evidence="1" type="ORF">BECKFM1743C_GA0114222_102524</name>
</gene>
<sequence length="79" mass="9200">MLNGVPGGMEEVVTISLLQHMDPHNCLAKIFRGSRLNWAFNRMGPERRAIHRVKMRTKYRRAERQLTYLGIPRGQVIIL</sequence>
<reference evidence="1" key="1">
    <citation type="submission" date="2019-02" db="EMBL/GenBank/DDBJ databases">
        <authorList>
            <person name="Gruber-Vodicka R. H."/>
            <person name="Seah K. B. B."/>
        </authorList>
    </citation>
    <scope>NUCLEOTIDE SEQUENCE</scope>
    <source>
        <strain evidence="2">BECK_BZ163</strain>
        <strain evidence="3">BECK_BZ164</strain>
        <strain evidence="1">BECK_BZ165</strain>
    </source>
</reference>
<protein>
    <submittedName>
        <fullName evidence="1">Uncharacterized protein</fullName>
    </submittedName>
</protein>
<evidence type="ECO:0000313" key="1">
    <source>
        <dbReference type="EMBL" id="VFJ59683.1"/>
    </source>
</evidence>
<dbReference type="EMBL" id="CAADFL010000244">
    <property type="protein sequence ID" value="VFK12469.1"/>
    <property type="molecule type" value="Genomic_DNA"/>
</dbReference>
<proteinExistence type="predicted"/>
<dbReference type="EMBL" id="CAADFA010000252">
    <property type="protein sequence ID" value="VFJ59683.1"/>
    <property type="molecule type" value="Genomic_DNA"/>
</dbReference>